<sequence>MKETRLLLADDDGVVLATFGKGLRDAGYAVMEADSGEAAIGLAQNDRPDLAILDVRMPGMSGVEVAQEMRKIGVPVIFLSAYDDREIVESAVLEGALGYVVKPIDVPRMIPTIEAALGRAQELGELKLVGERLNHALDTGNLVNVAVGLIMERQRINRQEAFEVIRSRARSQRRKVRDVASELLEAWDSLHELTAFEGGGWSTNPAKAEHEAG</sequence>
<accession>A0A370DPW5</accession>
<keyword evidence="1 6" id="KW-0597">Phosphoprotein</keyword>
<dbReference type="InterPro" id="IPR011006">
    <property type="entry name" value="CheY-like_superfamily"/>
</dbReference>
<evidence type="ECO:0000313" key="9">
    <source>
        <dbReference type="EMBL" id="RDH86605.1"/>
    </source>
</evidence>
<evidence type="ECO:0000259" key="8">
    <source>
        <dbReference type="PROSITE" id="PS50921"/>
    </source>
</evidence>
<feature type="domain" description="ANTAR" evidence="8">
    <location>
        <begin position="123"/>
        <end position="184"/>
    </location>
</feature>
<feature type="domain" description="Response regulatory" evidence="7">
    <location>
        <begin position="5"/>
        <end position="117"/>
    </location>
</feature>
<dbReference type="GO" id="GO:0000976">
    <property type="term" value="F:transcription cis-regulatory region binding"/>
    <property type="evidence" value="ECO:0007669"/>
    <property type="project" value="TreeGrafter"/>
</dbReference>
<dbReference type="PROSITE" id="PS50921">
    <property type="entry name" value="ANTAR"/>
    <property type="match status" value="1"/>
</dbReference>
<dbReference type="InterPro" id="IPR008327">
    <property type="entry name" value="Sig_transdc_resp-reg_antiterm"/>
</dbReference>
<dbReference type="Pfam" id="PF00072">
    <property type="entry name" value="Response_reg"/>
    <property type="match status" value="1"/>
</dbReference>
<dbReference type="Gene3D" id="3.40.50.2300">
    <property type="match status" value="1"/>
</dbReference>
<dbReference type="PANTHER" id="PTHR48111:SF1">
    <property type="entry name" value="TWO-COMPONENT RESPONSE REGULATOR ORR33"/>
    <property type="match status" value="1"/>
</dbReference>
<dbReference type="SMART" id="SM01012">
    <property type="entry name" value="ANTAR"/>
    <property type="match status" value="1"/>
</dbReference>
<organism evidence="9 10">
    <name type="scientific">endosymbiont of Escarpia spicata</name>
    <dbReference type="NCBI Taxonomy" id="2200908"/>
    <lineage>
        <taxon>Bacteria</taxon>
        <taxon>Pseudomonadati</taxon>
        <taxon>Pseudomonadota</taxon>
        <taxon>Gammaproteobacteria</taxon>
        <taxon>sulfur-oxidizing symbionts</taxon>
    </lineage>
</organism>
<gene>
    <name evidence="9" type="ORF">DIZ78_06775</name>
</gene>
<dbReference type="GO" id="GO:0032993">
    <property type="term" value="C:protein-DNA complex"/>
    <property type="evidence" value="ECO:0007669"/>
    <property type="project" value="TreeGrafter"/>
</dbReference>
<evidence type="ECO:0000256" key="6">
    <source>
        <dbReference type="PROSITE-ProRule" id="PRU00169"/>
    </source>
</evidence>
<dbReference type="AlphaFoldDB" id="A0A370DPW5"/>
<keyword evidence="3" id="KW-0805">Transcription regulation</keyword>
<dbReference type="PIRSF" id="PIRSF036382">
    <property type="entry name" value="RR_antiterm"/>
    <property type="match status" value="1"/>
</dbReference>
<feature type="modified residue" description="4-aspartylphosphate" evidence="6">
    <location>
        <position position="54"/>
    </location>
</feature>
<dbReference type="EMBL" id="QFXE01000008">
    <property type="protein sequence ID" value="RDH86605.1"/>
    <property type="molecule type" value="Genomic_DNA"/>
</dbReference>
<keyword evidence="4" id="KW-0238">DNA-binding</keyword>
<evidence type="ECO:0000256" key="5">
    <source>
        <dbReference type="ARBA" id="ARBA00023163"/>
    </source>
</evidence>
<dbReference type="Gene3D" id="1.10.10.10">
    <property type="entry name" value="Winged helix-like DNA-binding domain superfamily/Winged helix DNA-binding domain"/>
    <property type="match status" value="1"/>
</dbReference>
<evidence type="ECO:0000256" key="1">
    <source>
        <dbReference type="ARBA" id="ARBA00022553"/>
    </source>
</evidence>
<dbReference type="CDD" id="cd00156">
    <property type="entry name" value="REC"/>
    <property type="match status" value="1"/>
</dbReference>
<dbReference type="InterPro" id="IPR001789">
    <property type="entry name" value="Sig_transdc_resp-reg_receiver"/>
</dbReference>
<keyword evidence="5" id="KW-0804">Transcription</keyword>
<evidence type="ECO:0000259" key="7">
    <source>
        <dbReference type="PROSITE" id="PS50110"/>
    </source>
</evidence>
<dbReference type="Pfam" id="PF03861">
    <property type="entry name" value="ANTAR"/>
    <property type="match status" value="1"/>
</dbReference>
<comment type="caution">
    <text evidence="9">The sequence shown here is derived from an EMBL/GenBank/DDBJ whole genome shotgun (WGS) entry which is preliminary data.</text>
</comment>
<dbReference type="InterPro" id="IPR036388">
    <property type="entry name" value="WH-like_DNA-bd_sf"/>
</dbReference>
<protein>
    <submittedName>
        <fullName evidence="9">Response regulator</fullName>
    </submittedName>
</protein>
<evidence type="ECO:0000256" key="3">
    <source>
        <dbReference type="ARBA" id="ARBA00023015"/>
    </source>
</evidence>
<dbReference type="GO" id="GO:0005829">
    <property type="term" value="C:cytosol"/>
    <property type="evidence" value="ECO:0007669"/>
    <property type="project" value="TreeGrafter"/>
</dbReference>
<name>A0A370DPW5_9GAMM</name>
<dbReference type="PANTHER" id="PTHR48111">
    <property type="entry name" value="REGULATOR OF RPOS"/>
    <property type="match status" value="1"/>
</dbReference>
<dbReference type="GO" id="GO:0003723">
    <property type="term" value="F:RNA binding"/>
    <property type="evidence" value="ECO:0007669"/>
    <property type="project" value="InterPro"/>
</dbReference>
<dbReference type="GO" id="GO:0006355">
    <property type="term" value="P:regulation of DNA-templated transcription"/>
    <property type="evidence" value="ECO:0007669"/>
    <property type="project" value="TreeGrafter"/>
</dbReference>
<keyword evidence="2" id="KW-0902">Two-component regulatory system</keyword>
<evidence type="ECO:0000256" key="2">
    <source>
        <dbReference type="ARBA" id="ARBA00023012"/>
    </source>
</evidence>
<dbReference type="SUPFAM" id="SSF52172">
    <property type="entry name" value="CheY-like"/>
    <property type="match status" value="1"/>
</dbReference>
<dbReference type="SMART" id="SM00448">
    <property type="entry name" value="REC"/>
    <property type="match status" value="1"/>
</dbReference>
<proteinExistence type="predicted"/>
<reference evidence="9 10" key="1">
    <citation type="journal article" date="2018" name="ISME J.">
        <title>Endosymbiont genomes yield clues of tubeworm success.</title>
        <authorList>
            <person name="Li Y."/>
            <person name="Liles M.R."/>
            <person name="Halanych K.M."/>
        </authorList>
    </citation>
    <scope>NUCLEOTIDE SEQUENCE [LARGE SCALE GENOMIC DNA]</scope>
    <source>
        <strain evidence="9">A1462</strain>
    </source>
</reference>
<dbReference type="InterPro" id="IPR039420">
    <property type="entry name" value="WalR-like"/>
</dbReference>
<dbReference type="GO" id="GO:0000156">
    <property type="term" value="F:phosphorelay response regulator activity"/>
    <property type="evidence" value="ECO:0007669"/>
    <property type="project" value="TreeGrafter"/>
</dbReference>
<keyword evidence="10" id="KW-1185">Reference proteome</keyword>
<evidence type="ECO:0000313" key="10">
    <source>
        <dbReference type="Proteomes" id="UP000254771"/>
    </source>
</evidence>
<dbReference type="InterPro" id="IPR005561">
    <property type="entry name" value="ANTAR"/>
</dbReference>
<dbReference type="Proteomes" id="UP000254771">
    <property type="component" value="Unassembled WGS sequence"/>
</dbReference>
<evidence type="ECO:0000256" key="4">
    <source>
        <dbReference type="ARBA" id="ARBA00023125"/>
    </source>
</evidence>
<dbReference type="PROSITE" id="PS50110">
    <property type="entry name" value="RESPONSE_REGULATORY"/>
    <property type="match status" value="1"/>
</dbReference>